<feature type="compositionally biased region" description="Polar residues" evidence="4">
    <location>
        <begin position="1291"/>
        <end position="1301"/>
    </location>
</feature>
<dbReference type="SUPFAM" id="SSF51197">
    <property type="entry name" value="Clavaminate synthase-like"/>
    <property type="match status" value="1"/>
</dbReference>
<dbReference type="PANTHER" id="PTHR45662:SF2">
    <property type="entry name" value="PHOSPHATIDYLINOSITOL-3-PHOSPHATASE SAC1"/>
    <property type="match status" value="1"/>
</dbReference>
<name>A0A813CZV8_POLGL</name>
<dbReference type="Gene3D" id="3.60.10.10">
    <property type="entry name" value="Endonuclease/exonuclease/phosphatase"/>
    <property type="match status" value="1"/>
</dbReference>
<feature type="compositionally biased region" description="Polar residues" evidence="4">
    <location>
        <begin position="1322"/>
        <end position="1350"/>
    </location>
</feature>
<feature type="region of interest" description="Disordered" evidence="4">
    <location>
        <begin position="1270"/>
        <end position="1301"/>
    </location>
</feature>
<feature type="region of interest" description="Disordered" evidence="4">
    <location>
        <begin position="1462"/>
        <end position="1483"/>
    </location>
</feature>
<comment type="similarity">
    <text evidence="1">Belongs to the synaptojanin family.</text>
</comment>
<dbReference type="Pfam" id="PF02383">
    <property type="entry name" value="Syja_N"/>
    <property type="match status" value="1"/>
</dbReference>
<dbReference type="InterPro" id="IPR002013">
    <property type="entry name" value="SAC_dom"/>
</dbReference>
<protein>
    <recommendedName>
        <fullName evidence="3">phosphoinositide 5-phosphatase</fullName>
        <ecNumber evidence="3">3.1.3.36</ecNumber>
    </recommendedName>
</protein>
<dbReference type="InterPro" id="IPR036691">
    <property type="entry name" value="Endo/exonu/phosph_ase_sf"/>
</dbReference>
<dbReference type="SUPFAM" id="SSF56219">
    <property type="entry name" value="DNase I-like"/>
    <property type="match status" value="1"/>
</dbReference>
<dbReference type="Proteomes" id="UP000654075">
    <property type="component" value="Unassembled WGS sequence"/>
</dbReference>
<evidence type="ECO:0000256" key="1">
    <source>
        <dbReference type="ARBA" id="ARBA00008943"/>
    </source>
</evidence>
<evidence type="ECO:0000256" key="3">
    <source>
        <dbReference type="ARBA" id="ARBA00013044"/>
    </source>
</evidence>
<feature type="compositionally biased region" description="Gly residues" evidence="4">
    <location>
        <begin position="1473"/>
        <end position="1483"/>
    </location>
</feature>
<proteinExistence type="inferred from homology"/>
<feature type="region of interest" description="Disordered" evidence="4">
    <location>
        <begin position="1"/>
        <end position="25"/>
    </location>
</feature>
<evidence type="ECO:0000256" key="2">
    <source>
        <dbReference type="ARBA" id="ARBA00009678"/>
    </source>
</evidence>
<dbReference type="Pfam" id="PF22669">
    <property type="entry name" value="Exo_endo_phos2"/>
    <property type="match status" value="2"/>
</dbReference>
<evidence type="ECO:0000259" key="5">
    <source>
        <dbReference type="PROSITE" id="PS50275"/>
    </source>
</evidence>
<dbReference type="PANTHER" id="PTHR45662">
    <property type="entry name" value="PHOSPHATIDYLINOSITIDE PHOSPHATASE SAC1"/>
    <property type="match status" value="1"/>
</dbReference>
<evidence type="ECO:0000313" key="6">
    <source>
        <dbReference type="EMBL" id="CAE8581454.1"/>
    </source>
</evidence>
<dbReference type="EC" id="3.1.3.36" evidence="3"/>
<accession>A0A813CZV8</accession>
<dbReference type="GO" id="GO:0005783">
    <property type="term" value="C:endoplasmic reticulum"/>
    <property type="evidence" value="ECO:0007669"/>
    <property type="project" value="TreeGrafter"/>
</dbReference>
<dbReference type="EMBL" id="CAJNNV010000102">
    <property type="protein sequence ID" value="CAE8581454.1"/>
    <property type="molecule type" value="Genomic_DNA"/>
</dbReference>
<dbReference type="InterPro" id="IPR000300">
    <property type="entry name" value="IPPc"/>
</dbReference>
<dbReference type="GO" id="GO:0046856">
    <property type="term" value="P:phosphatidylinositol dephosphorylation"/>
    <property type="evidence" value="ECO:0007669"/>
    <property type="project" value="InterPro"/>
</dbReference>
<feature type="compositionally biased region" description="Low complexity" evidence="4">
    <location>
        <begin position="1272"/>
        <end position="1290"/>
    </location>
</feature>
<feature type="non-terminal residue" evidence="6">
    <location>
        <position position="1"/>
    </location>
</feature>
<evidence type="ECO:0000256" key="4">
    <source>
        <dbReference type="SAM" id="MobiDB-lite"/>
    </source>
</evidence>
<feature type="region of interest" description="Disordered" evidence="4">
    <location>
        <begin position="1314"/>
        <end position="1392"/>
    </location>
</feature>
<reference evidence="6" key="1">
    <citation type="submission" date="2021-02" db="EMBL/GenBank/DDBJ databases">
        <authorList>
            <person name="Dougan E. K."/>
            <person name="Rhodes N."/>
            <person name="Thang M."/>
            <person name="Chan C."/>
        </authorList>
    </citation>
    <scope>NUCLEOTIDE SEQUENCE</scope>
</reference>
<keyword evidence="7" id="KW-1185">Reference proteome</keyword>
<feature type="domain" description="SAC" evidence="5">
    <location>
        <begin position="477"/>
        <end position="851"/>
    </location>
</feature>
<dbReference type="Gene3D" id="2.60.120.620">
    <property type="entry name" value="q2cbj1_9rhob like domain"/>
    <property type="match status" value="1"/>
</dbReference>
<dbReference type="GO" id="GO:0004439">
    <property type="term" value="F:phosphatidylinositol-4,5-bisphosphate 5-phosphatase activity"/>
    <property type="evidence" value="ECO:0007669"/>
    <property type="project" value="UniProtKB-EC"/>
</dbReference>
<comment type="similarity">
    <text evidence="2">In the central section; belongs to the inositol 1,4,5-trisphosphate 5-phosphatase family.</text>
</comment>
<sequence>EGTGRAGSMLHRVPRHHPGAQESGIAGSGGCVVRAVAEPPAAVGGGQRFWEQGVLAVIAEGQSSTCWRDGMLQRWLATELDSQQAAPTVLDDASSKAAAVFQCPAWLNEVRNERVVRYDTTAFPFEELFQALFECSELAALHLQELSEKPVPLCPTLLRAYHAAGLKRPPSWKRAVMWQERRVKQFRRSEPYRRFIETYRRFIHQVVLPLVGCPEGLMYQSPPTLRCQMPSVVCMGSPHRDSDFSAHHGGEINFWMPVTRVWGSNTLHTESEPGKGDFHPLELSPGELVVFNGSQCLHFTEANRTDSTRVSFDFRVIPKSLIGDWRHTVSTGTVSELALYDFVSTELNSLVMLLYCTKSLFIITDHPDFSSSNYQKGDEISFLGISRESGAAREGKDSPEGFRQKLATFAEGSKLQPQPCWAVLGVLTASEEPFLLVVAEATKATDIGGEVVFEVARCDAFPFAEYASSEASASVTGVKLLLERNFYFSHDVDITRRLQTRTAGPVAMSSADTRFVWNRQIVEPLLRQSVSERYFTPVMQGFVQLRDLPSASPGARGSALRLLLVARRSSWHAGTRYNARGLNDEGEAANWVETEMLAKVPSSMTGEPQATWLSFTQVRGSAPVFWEQASSNSCVTVTRGSGLAAAAFEKHQARLAEEFGEILYVSLLSDSLGKRETEGVLTDALKAQARMHHGTHLVHLDFHARVTGEEQAFDRELSSIYTELAPSVEGFGFLEIADSKAGEELGKVKSRQIGVVRTNCFDSLDRTNLLQYQLAWRWLQKYCTERPALQSLVFGGAAGAQRFQGQTSPGASLFSALGDMMAPDGFRPEMQSVLRCMWADLGDVLSEQYTGAASTMGAALRQGGHTALAMFEKGWRSVNRAYCAHFEDSARQAALDSLLGRHRLPKAPGPPEVRRAPSGKLSVAAITWNLHGRSCWESGAVLRDLIRGSCCNHSSTTNASPYKSPDVVVFAFQEFAELTPANVVMLGSGDEAQQARFDAAALAALQDILGEPFLLVRSVGMVGLFVAVFVAHRLRDAVGGVAADRVRHGLYGQAGNKGAVAVRLEVEKTSICALSLHLESGHSADKVVQRAAQLKEALQGCFASGKSKVPTLGKHDLVIAAGDFNFRASFPEDGNSAASLRATLASGWTGRPNEAGCVGEGMAAQSPEEVLRFFQMYDELAGSRGSRKADLEDVLREFSITEGPVLFPPTYRMVEGQCSYDLERQPAWCDRILHSKVGVVRKRYCALGGLQQSDHRPVCTLIETTLLAMPGASRSPQNSPAAASSPQGNSTPGNSTPGSIVSGQSRFLEAADLLSGTPFPGTPQSAAFATPKSAASGSSPVARSPSNSGAATLDLLDFDPPVRTTSSSSSLPERASPKQAGPLPGRAASPGNLGMGTRVLAEFRGGWYLATVTRSGGGTCDVAWLRPQATQWGNKAEMARHLCSTGADETMHGDMLPLATRIRLPDGSPSSGEGSGGGFDLLG</sequence>
<organism evidence="6 7">
    <name type="scientific">Polarella glacialis</name>
    <name type="common">Dinoflagellate</name>
    <dbReference type="NCBI Taxonomy" id="89957"/>
    <lineage>
        <taxon>Eukaryota</taxon>
        <taxon>Sar</taxon>
        <taxon>Alveolata</taxon>
        <taxon>Dinophyceae</taxon>
        <taxon>Suessiales</taxon>
        <taxon>Suessiaceae</taxon>
        <taxon>Polarella</taxon>
    </lineage>
</organism>
<gene>
    <name evidence="6" type="ORF">PGLA1383_LOCUS480</name>
</gene>
<dbReference type="PROSITE" id="PS50275">
    <property type="entry name" value="SAC"/>
    <property type="match status" value="1"/>
</dbReference>
<comment type="caution">
    <text evidence="6">The sequence shown here is derived from an EMBL/GenBank/DDBJ whole genome shotgun (WGS) entry which is preliminary data.</text>
</comment>
<evidence type="ECO:0000313" key="7">
    <source>
        <dbReference type="Proteomes" id="UP000654075"/>
    </source>
</evidence>
<dbReference type="OrthoDB" id="426834at2759"/>
<dbReference type="SMART" id="SM00128">
    <property type="entry name" value="IPPc"/>
    <property type="match status" value="1"/>
</dbReference>
<dbReference type="GO" id="GO:0043812">
    <property type="term" value="F:phosphatidylinositol-4-phosphate phosphatase activity"/>
    <property type="evidence" value="ECO:0007669"/>
    <property type="project" value="TreeGrafter"/>
</dbReference>